<keyword evidence="5" id="KW-0963">Cytoplasm</keyword>
<dbReference type="GO" id="GO:0016887">
    <property type="term" value="F:ATP hydrolysis activity"/>
    <property type="evidence" value="ECO:0007669"/>
    <property type="project" value="UniProtKB-UniRule"/>
</dbReference>
<dbReference type="InterPro" id="IPR004396">
    <property type="entry name" value="ATPase_YchF/OLA1"/>
</dbReference>
<dbReference type="CDD" id="cd04867">
    <property type="entry name" value="TGS_YchF_OLA1"/>
    <property type="match status" value="1"/>
</dbReference>
<dbReference type="InterPro" id="IPR012675">
    <property type="entry name" value="Beta-grasp_dom_sf"/>
</dbReference>
<comment type="subcellular location">
    <subcellularLocation>
        <location evidence="5">Cytoplasm</location>
    </subcellularLocation>
</comment>
<evidence type="ECO:0000256" key="5">
    <source>
        <dbReference type="HAMAP-Rule" id="MF_03167"/>
    </source>
</evidence>
<evidence type="ECO:0000313" key="8">
    <source>
        <dbReference type="EMBL" id="CAD8813699.1"/>
    </source>
</evidence>
<dbReference type="InterPro" id="IPR004095">
    <property type="entry name" value="TGS"/>
</dbReference>
<dbReference type="InterPro" id="IPR031167">
    <property type="entry name" value="G_OBG"/>
</dbReference>
<evidence type="ECO:0000313" key="9">
    <source>
        <dbReference type="EMBL" id="CAD8813702.1"/>
    </source>
</evidence>
<dbReference type="AlphaFoldDB" id="A0A6U0CC75"/>
<dbReference type="Gene3D" id="3.40.50.300">
    <property type="entry name" value="P-loop containing nucleotide triphosphate hydrolases"/>
    <property type="match status" value="1"/>
</dbReference>
<dbReference type="SUPFAM" id="SSF52540">
    <property type="entry name" value="P-loop containing nucleoside triphosphate hydrolases"/>
    <property type="match status" value="1"/>
</dbReference>
<dbReference type="GO" id="GO:0043023">
    <property type="term" value="F:ribosomal large subunit binding"/>
    <property type="evidence" value="ECO:0007669"/>
    <property type="project" value="UniProtKB-UniRule"/>
</dbReference>
<dbReference type="Gene3D" id="3.10.20.30">
    <property type="match status" value="1"/>
</dbReference>
<name>A0A6U0CC75_9CHLO</name>
<evidence type="ECO:0000259" key="7">
    <source>
        <dbReference type="PROSITE" id="PS51880"/>
    </source>
</evidence>
<comment type="function">
    <text evidence="5">Hydrolyzes ATP, and can also hydrolyze GTP with lower efficiency. Has lower affinity for GTP.</text>
</comment>
<dbReference type="Pfam" id="PF01926">
    <property type="entry name" value="MMR_HSR1"/>
    <property type="match status" value="1"/>
</dbReference>
<protein>
    <recommendedName>
        <fullName evidence="5">Obg-like ATPase 1</fullName>
    </recommendedName>
</protein>
<dbReference type="PRINTS" id="PR00326">
    <property type="entry name" value="GTP1OBG"/>
</dbReference>
<feature type="domain" description="OBG-type G" evidence="6">
    <location>
        <begin position="39"/>
        <end position="296"/>
    </location>
</feature>
<evidence type="ECO:0000256" key="4">
    <source>
        <dbReference type="ARBA" id="ARBA00022840"/>
    </source>
</evidence>
<proteinExistence type="inferred from homology"/>
<dbReference type="EMBL" id="HBFO01006878">
    <property type="protein sequence ID" value="CAD8813699.1"/>
    <property type="molecule type" value="Transcribed_RNA"/>
</dbReference>
<sequence>MAFRVSSILLRSPLRRVKFVRVGKRQNRSIHTSTISMALQTGLVGLPNVGKSTLFNALVENSSAQASNFPFCTIEPNFGIVNVPDERLEALAAISKAAKLVPAAVEFVDIAGLVKGAAEGQGLGNKFLSNIRECDAIVHVVRCFDDPDIIHVDGSVDAERDIAVINFELVLSDLAQVERALERTTKSRNKVANFEDKNTALAKLRITLESGLPARSASLSNEELASVADLNLLTIKPCIYAANVNESDLRNQGSDNSQLQKLKQIAATEGSNVVLVSAQVESEIMQLDKDEREIFLEELGLKHSGLQTLIRATYNQLGLQTYFTTGEKETRAWTITRGSTAPQAAGVIHSDFERGFIKCETVSFDDFIACGGYPGAKEKGLWRLEGRDYIVQEGDVLLFKFNV</sequence>
<keyword evidence="2" id="KW-0479">Metal-binding</keyword>
<dbReference type="GO" id="GO:0046872">
    <property type="term" value="F:metal ion binding"/>
    <property type="evidence" value="ECO:0007669"/>
    <property type="project" value="UniProtKB-KW"/>
</dbReference>
<feature type="binding site" evidence="5">
    <location>
        <begin position="48"/>
        <end position="53"/>
    </location>
    <ligand>
        <name>ATP</name>
        <dbReference type="ChEBI" id="CHEBI:30616"/>
    </ligand>
</feature>
<dbReference type="GO" id="GO:0005524">
    <property type="term" value="F:ATP binding"/>
    <property type="evidence" value="ECO:0007669"/>
    <property type="project" value="UniProtKB-UniRule"/>
</dbReference>
<dbReference type="Pfam" id="PF06071">
    <property type="entry name" value="YchF-GTPase_C"/>
    <property type="match status" value="1"/>
</dbReference>
<feature type="binding site" evidence="5">
    <location>
        <position position="244"/>
    </location>
    <ligand>
        <name>ATP</name>
        <dbReference type="ChEBI" id="CHEBI:30616"/>
    </ligand>
</feature>
<dbReference type="PROSITE" id="PS51880">
    <property type="entry name" value="TGS"/>
    <property type="match status" value="1"/>
</dbReference>
<dbReference type="GO" id="GO:0005525">
    <property type="term" value="F:GTP binding"/>
    <property type="evidence" value="ECO:0007669"/>
    <property type="project" value="InterPro"/>
</dbReference>
<dbReference type="EMBL" id="HBFO01006881">
    <property type="protein sequence ID" value="CAD8813702.1"/>
    <property type="molecule type" value="Transcribed_RNA"/>
</dbReference>
<accession>A0A6U0CC75</accession>
<dbReference type="HAMAP" id="MF_00944">
    <property type="entry name" value="YchF_OLA1_ATPase"/>
    <property type="match status" value="1"/>
</dbReference>
<keyword evidence="3 5" id="KW-0547">Nucleotide-binding</keyword>
<dbReference type="InterPro" id="IPR041706">
    <property type="entry name" value="YchF_N"/>
</dbReference>
<dbReference type="NCBIfam" id="TIGR00092">
    <property type="entry name" value="redox-regulated ATPase YchF"/>
    <property type="match status" value="1"/>
</dbReference>
<dbReference type="CDD" id="cd01900">
    <property type="entry name" value="YchF"/>
    <property type="match status" value="1"/>
</dbReference>
<keyword evidence="5" id="KW-0378">Hydrolase</keyword>
<comment type="cofactor">
    <cofactor evidence="1">
        <name>Mg(2+)</name>
        <dbReference type="ChEBI" id="CHEBI:18420"/>
    </cofactor>
</comment>
<dbReference type="InterPro" id="IPR006073">
    <property type="entry name" value="GTP-bd"/>
</dbReference>
<evidence type="ECO:0000256" key="3">
    <source>
        <dbReference type="ARBA" id="ARBA00022741"/>
    </source>
</evidence>
<evidence type="ECO:0000256" key="2">
    <source>
        <dbReference type="ARBA" id="ARBA00022723"/>
    </source>
</evidence>
<dbReference type="FunFam" id="3.10.20.30:FF:000001">
    <property type="entry name" value="Ribosome-binding ATPase YchF"/>
    <property type="match status" value="1"/>
</dbReference>
<dbReference type="PROSITE" id="PS51710">
    <property type="entry name" value="G_OBG"/>
    <property type="match status" value="1"/>
</dbReference>
<dbReference type="InterPro" id="IPR023192">
    <property type="entry name" value="TGS-like_dom_sf"/>
</dbReference>
<organism evidence="9">
    <name type="scientific">Ostreococcus mediterraneus</name>
    <dbReference type="NCBI Taxonomy" id="1486918"/>
    <lineage>
        <taxon>Eukaryota</taxon>
        <taxon>Viridiplantae</taxon>
        <taxon>Chlorophyta</taxon>
        <taxon>Mamiellophyceae</taxon>
        <taxon>Mamiellales</taxon>
        <taxon>Bathycoccaceae</taxon>
        <taxon>Ostreococcus</taxon>
    </lineage>
</organism>
<dbReference type="GO" id="GO:0005737">
    <property type="term" value="C:cytoplasm"/>
    <property type="evidence" value="ECO:0007669"/>
    <property type="project" value="UniProtKB-SubCell"/>
</dbReference>
<comment type="subunit">
    <text evidence="5">Monomer.</text>
</comment>
<reference evidence="9" key="1">
    <citation type="submission" date="2021-01" db="EMBL/GenBank/DDBJ databases">
        <authorList>
            <person name="Corre E."/>
            <person name="Pelletier E."/>
            <person name="Niang G."/>
            <person name="Scheremetjew M."/>
            <person name="Finn R."/>
            <person name="Kale V."/>
            <person name="Holt S."/>
            <person name="Cochrane G."/>
            <person name="Meng A."/>
            <person name="Brown T."/>
            <person name="Cohen L."/>
        </authorList>
    </citation>
    <scope>NUCLEOTIDE SEQUENCE</scope>
    <source>
        <strain evidence="9">Clade-D-RCC1621</strain>
    </source>
</reference>
<evidence type="ECO:0000256" key="1">
    <source>
        <dbReference type="ARBA" id="ARBA00001946"/>
    </source>
</evidence>
<dbReference type="PANTHER" id="PTHR23305">
    <property type="entry name" value="OBG GTPASE FAMILY"/>
    <property type="match status" value="1"/>
</dbReference>
<dbReference type="InterPro" id="IPR012676">
    <property type="entry name" value="TGS-like"/>
</dbReference>
<keyword evidence="4 5" id="KW-0067">ATP-binding</keyword>
<dbReference type="FunFam" id="1.10.150.300:FF:000001">
    <property type="entry name" value="Ribosome-binding ATPase YchF"/>
    <property type="match status" value="1"/>
</dbReference>
<dbReference type="InterPro" id="IPR013029">
    <property type="entry name" value="YchF_C"/>
</dbReference>
<evidence type="ECO:0000259" key="6">
    <source>
        <dbReference type="PROSITE" id="PS51710"/>
    </source>
</evidence>
<dbReference type="InterPro" id="IPR027417">
    <property type="entry name" value="P-loop_NTPase"/>
</dbReference>
<gene>
    <name evidence="8" type="ORF">OMED0930_LOCUS4812</name>
    <name evidence="9" type="ORF">OMED0930_LOCUS4815</name>
</gene>
<feature type="domain" description="TGS" evidence="7">
    <location>
        <begin position="318"/>
        <end position="401"/>
    </location>
</feature>
<dbReference type="Gene3D" id="1.10.150.300">
    <property type="entry name" value="TGS-like domain"/>
    <property type="match status" value="1"/>
</dbReference>
<dbReference type="PIRSF" id="PIRSF006641">
    <property type="entry name" value="CHP00092"/>
    <property type="match status" value="1"/>
</dbReference>
<dbReference type="SUPFAM" id="SSF81271">
    <property type="entry name" value="TGS-like"/>
    <property type="match status" value="1"/>
</dbReference>
<dbReference type="PANTHER" id="PTHR23305:SF18">
    <property type="entry name" value="OBG-TYPE G DOMAIN-CONTAINING PROTEIN"/>
    <property type="match status" value="1"/>
</dbReference>
<comment type="similarity">
    <text evidence="5">Belongs to the TRAFAC class OBG-HflX-like GTPase superfamily. OBG GTPase family. YchF/OLA1 subfamily.</text>
</comment>